<evidence type="ECO:0000313" key="2">
    <source>
        <dbReference type="Proteomes" id="UP000003598"/>
    </source>
</evidence>
<name>G5SPR6_9BACT</name>
<proteinExistence type="predicted"/>
<keyword evidence="2" id="KW-1185">Reference proteome</keyword>
<accession>G5SPR6</accession>
<dbReference type="GeneID" id="93556925"/>
<dbReference type="PATRIC" id="fig|762968.3.peg.1204"/>
<gene>
    <name evidence="1" type="ORF">HMPREF9441_01349</name>
</gene>
<dbReference type="EMBL" id="AFFY01000018">
    <property type="protein sequence ID" value="EHH00770.1"/>
    <property type="molecule type" value="Genomic_DNA"/>
</dbReference>
<reference evidence="1 2" key="1">
    <citation type="submission" date="2011-03" db="EMBL/GenBank/DDBJ databases">
        <authorList>
            <person name="Weinstock G."/>
            <person name="Sodergren E."/>
            <person name="Clifton S."/>
            <person name="Fulton L."/>
            <person name="Fulton B."/>
            <person name="Courtney L."/>
            <person name="Fronick C."/>
            <person name="Harrison M."/>
            <person name="Strong C."/>
            <person name="Farmer C."/>
            <person name="Delahaunty K."/>
            <person name="Markovic C."/>
            <person name="Hall O."/>
            <person name="Minx P."/>
            <person name="Tomlinson C."/>
            <person name="Mitreva M."/>
            <person name="Hou S."/>
            <person name="Chen J."/>
            <person name="Wollam A."/>
            <person name="Pepin K.H."/>
            <person name="Johnson M."/>
            <person name="Bhonagiri V."/>
            <person name="Zhang X."/>
            <person name="Suruliraj S."/>
            <person name="Warren W."/>
            <person name="Chinwalla A."/>
            <person name="Mardis E.R."/>
            <person name="Wilson R.K."/>
        </authorList>
    </citation>
    <scope>NUCLEOTIDE SEQUENCE [LARGE SCALE GENOMIC DNA]</scope>
    <source>
        <strain evidence="1 2">YIT 11840</strain>
    </source>
</reference>
<protein>
    <submittedName>
        <fullName evidence="1">Uncharacterized protein</fullName>
    </submittedName>
</protein>
<dbReference type="STRING" id="762968.HMPREF9441_01349"/>
<comment type="caution">
    <text evidence="1">The sequence shown here is derived from an EMBL/GenBank/DDBJ whole genome shotgun (WGS) entry which is preliminary data.</text>
</comment>
<dbReference type="Proteomes" id="UP000003598">
    <property type="component" value="Unassembled WGS sequence"/>
</dbReference>
<evidence type="ECO:0000313" key="1">
    <source>
        <dbReference type="EMBL" id="EHH00770.1"/>
    </source>
</evidence>
<organism evidence="1 2">
    <name type="scientific">Paraprevotella clara YIT 11840</name>
    <dbReference type="NCBI Taxonomy" id="762968"/>
    <lineage>
        <taxon>Bacteria</taxon>
        <taxon>Pseudomonadati</taxon>
        <taxon>Bacteroidota</taxon>
        <taxon>Bacteroidia</taxon>
        <taxon>Bacteroidales</taxon>
        <taxon>Prevotellaceae</taxon>
        <taxon>Paraprevotella</taxon>
    </lineage>
</organism>
<sequence length="68" mass="7701">MGKNLKAKDAINNPPFTEKISIFDWNGHDVKQTYTGKKLMGLTNKGDSICYAVAYDDNYSLLKIEPFK</sequence>
<dbReference type="RefSeq" id="WP_008619057.1">
    <property type="nucleotide sequence ID" value="NZ_JH376593.1"/>
</dbReference>
<dbReference type="HOGENOM" id="CLU_2790160_0_0_10"/>
<dbReference type="AlphaFoldDB" id="G5SPR6"/>